<evidence type="ECO:0000313" key="3">
    <source>
        <dbReference type="Proteomes" id="UP000663870"/>
    </source>
</evidence>
<evidence type="ECO:0000313" key="2">
    <source>
        <dbReference type="EMBL" id="CAF1664491.1"/>
    </source>
</evidence>
<gene>
    <name evidence="2" type="ORF">JXQ802_LOCUS56595</name>
    <name evidence="1" type="ORF">PYM288_LOCUS40023</name>
</gene>
<evidence type="ECO:0000313" key="1">
    <source>
        <dbReference type="EMBL" id="CAF1528466.1"/>
    </source>
</evidence>
<dbReference type="EMBL" id="CAJNOH010011754">
    <property type="protein sequence ID" value="CAF1528466.1"/>
    <property type="molecule type" value="Genomic_DNA"/>
</dbReference>
<dbReference type="Proteomes" id="UP000663870">
    <property type="component" value="Unassembled WGS sequence"/>
</dbReference>
<proteinExistence type="predicted"/>
<name>A0A816FPP8_9BILA</name>
<dbReference type="AlphaFoldDB" id="A0A816FPP8"/>
<dbReference type="Proteomes" id="UP000663854">
    <property type="component" value="Unassembled WGS sequence"/>
</dbReference>
<keyword evidence="3" id="KW-1185">Reference proteome</keyword>
<accession>A0A816FPP8</accession>
<protein>
    <submittedName>
        <fullName evidence="2">Uncharacterized protein</fullName>
    </submittedName>
</protein>
<sequence length="80" mass="8839">MMINDKPVLGEFHINDYLLEQQSTYSSSTGTTGSSSIIIINVDDFVQRTLTVIRQLDIFIEAKQGVRGSDVTDGASAEYH</sequence>
<dbReference type="EMBL" id="CAJNOL010013615">
    <property type="protein sequence ID" value="CAF1664491.1"/>
    <property type="molecule type" value="Genomic_DNA"/>
</dbReference>
<organism evidence="2 3">
    <name type="scientific">Rotaria sordida</name>
    <dbReference type="NCBI Taxonomy" id="392033"/>
    <lineage>
        <taxon>Eukaryota</taxon>
        <taxon>Metazoa</taxon>
        <taxon>Spiralia</taxon>
        <taxon>Gnathifera</taxon>
        <taxon>Rotifera</taxon>
        <taxon>Eurotatoria</taxon>
        <taxon>Bdelloidea</taxon>
        <taxon>Philodinida</taxon>
        <taxon>Philodinidae</taxon>
        <taxon>Rotaria</taxon>
    </lineage>
</organism>
<reference evidence="2" key="1">
    <citation type="submission" date="2021-02" db="EMBL/GenBank/DDBJ databases">
        <authorList>
            <person name="Nowell W R."/>
        </authorList>
    </citation>
    <scope>NUCLEOTIDE SEQUENCE</scope>
</reference>
<comment type="caution">
    <text evidence="2">The sequence shown here is derived from an EMBL/GenBank/DDBJ whole genome shotgun (WGS) entry which is preliminary data.</text>
</comment>